<dbReference type="SUPFAM" id="SSF51905">
    <property type="entry name" value="FAD/NAD(P)-binding domain"/>
    <property type="match status" value="1"/>
</dbReference>
<dbReference type="Proteomes" id="UP000324222">
    <property type="component" value="Unassembled WGS sequence"/>
</dbReference>
<dbReference type="InterPro" id="IPR050281">
    <property type="entry name" value="Flavin_monoamine_oxidase"/>
</dbReference>
<comment type="caution">
    <text evidence="3">The sequence shown here is derived from an EMBL/GenBank/DDBJ whole genome shotgun (WGS) entry which is preliminary data.</text>
</comment>
<dbReference type="PANTHER" id="PTHR10742">
    <property type="entry name" value="FLAVIN MONOAMINE OXIDASE"/>
    <property type="match status" value="1"/>
</dbReference>
<dbReference type="InterPro" id="IPR036188">
    <property type="entry name" value="FAD/NAD-bd_sf"/>
</dbReference>
<keyword evidence="1" id="KW-1133">Transmembrane helix</keyword>
<evidence type="ECO:0000313" key="4">
    <source>
        <dbReference type="Proteomes" id="UP000324222"/>
    </source>
</evidence>
<dbReference type="Gene3D" id="3.90.660.10">
    <property type="match status" value="1"/>
</dbReference>
<organism evidence="3 4">
    <name type="scientific">Portunus trituberculatus</name>
    <name type="common">Swimming crab</name>
    <name type="synonym">Neptunus trituberculatus</name>
    <dbReference type="NCBI Taxonomy" id="210409"/>
    <lineage>
        <taxon>Eukaryota</taxon>
        <taxon>Metazoa</taxon>
        <taxon>Ecdysozoa</taxon>
        <taxon>Arthropoda</taxon>
        <taxon>Crustacea</taxon>
        <taxon>Multicrustacea</taxon>
        <taxon>Malacostraca</taxon>
        <taxon>Eumalacostraca</taxon>
        <taxon>Eucarida</taxon>
        <taxon>Decapoda</taxon>
        <taxon>Pleocyemata</taxon>
        <taxon>Brachyura</taxon>
        <taxon>Eubrachyura</taxon>
        <taxon>Portunoidea</taxon>
        <taxon>Portunidae</taxon>
        <taxon>Portuninae</taxon>
        <taxon>Portunus</taxon>
    </lineage>
</organism>
<keyword evidence="1" id="KW-0472">Membrane</keyword>
<dbReference type="SUPFAM" id="SSF54373">
    <property type="entry name" value="FAD-linked reductases, C-terminal domain"/>
    <property type="match status" value="1"/>
</dbReference>
<dbReference type="GO" id="GO:0046592">
    <property type="term" value="F:polyamine oxidase activity"/>
    <property type="evidence" value="ECO:0007669"/>
    <property type="project" value="TreeGrafter"/>
</dbReference>
<name>A0A5B7DU78_PORTR</name>
<dbReference type="EMBL" id="VSRR010001405">
    <property type="protein sequence ID" value="MPC25020.1"/>
    <property type="molecule type" value="Genomic_DNA"/>
</dbReference>
<evidence type="ECO:0000259" key="2">
    <source>
        <dbReference type="Pfam" id="PF01593"/>
    </source>
</evidence>
<sequence>MYTFSERLFYFEHILQSLVVVAVVVMMVVVAVVVMVVVMVMLVVVVVAGLSIWVFRHAESPPEHAIMSRGFGTLGKIFLEYQDAWWWEGCEGIQLVWTKDIVDSKDTTSADGSVHGEQQQTGDWWVKGISGFDPVFNHRAVLCGWIGGREAEHMETLSEAEIGQACTRVLRLFLGQQDIPFPKKVYKSQWATNRLFEGSYSYHDSSCNCWSGKKYESHLDTPVLAVDSIGNKAISSTSFPFLVRISSTATCDLLLTFIGLLPLSLNLLNLITSPLPGPTPVCCPGPIPMLVLAGEAVSVQQYSTAHGALQSGIEQATHFVNAQKRLQTIEIVVNVGVSEGPVKNWVEHFKDNSGLKLLSAKPRPGQHQKADLR</sequence>
<gene>
    <name evidence="3" type="primary">Paox_1</name>
    <name evidence="3" type="ORF">E2C01_018119</name>
</gene>
<keyword evidence="4" id="KW-1185">Reference proteome</keyword>
<dbReference type="InterPro" id="IPR002937">
    <property type="entry name" value="Amino_oxidase"/>
</dbReference>
<keyword evidence="1" id="KW-0812">Transmembrane</keyword>
<feature type="transmembrane region" description="Helical" evidence="1">
    <location>
        <begin position="20"/>
        <end position="53"/>
    </location>
</feature>
<dbReference type="AlphaFoldDB" id="A0A5B7DU78"/>
<evidence type="ECO:0000313" key="3">
    <source>
        <dbReference type="EMBL" id="MPC25020.1"/>
    </source>
</evidence>
<dbReference type="OrthoDB" id="5046242at2759"/>
<feature type="domain" description="Amine oxidase" evidence="2">
    <location>
        <begin position="59"/>
        <end position="202"/>
    </location>
</feature>
<protein>
    <submittedName>
        <fullName evidence="3">Peroxisomal N(1)-acetyl-spermine/spermidine oxidase</fullName>
    </submittedName>
</protein>
<dbReference type="Pfam" id="PF01593">
    <property type="entry name" value="Amino_oxidase"/>
    <property type="match status" value="1"/>
</dbReference>
<proteinExistence type="predicted"/>
<reference evidence="3 4" key="1">
    <citation type="submission" date="2019-05" db="EMBL/GenBank/DDBJ databases">
        <title>Another draft genome of Portunus trituberculatus and its Hox gene families provides insights of decapod evolution.</title>
        <authorList>
            <person name="Jeong J.-H."/>
            <person name="Song I."/>
            <person name="Kim S."/>
            <person name="Choi T."/>
            <person name="Kim D."/>
            <person name="Ryu S."/>
            <person name="Kim W."/>
        </authorList>
    </citation>
    <scope>NUCLEOTIDE SEQUENCE [LARGE SCALE GENOMIC DNA]</scope>
    <source>
        <tissue evidence="3">Muscle</tissue>
    </source>
</reference>
<evidence type="ECO:0000256" key="1">
    <source>
        <dbReference type="SAM" id="Phobius"/>
    </source>
</evidence>
<dbReference type="PANTHER" id="PTHR10742:SF416">
    <property type="entry name" value="SPERMINE OXIDASE"/>
    <property type="match status" value="1"/>
</dbReference>
<accession>A0A5B7DU78</accession>